<dbReference type="GO" id="GO:0007039">
    <property type="term" value="P:protein catabolic process in the vacuole"/>
    <property type="evidence" value="ECO:0007669"/>
    <property type="project" value="TreeGrafter"/>
</dbReference>
<evidence type="ECO:0000313" key="3">
    <source>
        <dbReference type="Proteomes" id="UP000292702"/>
    </source>
</evidence>
<protein>
    <recommendedName>
        <fullName evidence="1">Nitrogen regulatory protein areA GATA-like domain-containing protein</fullName>
    </recommendedName>
</protein>
<organism evidence="2 3">
    <name type="scientific">Steccherinum ochraceum</name>
    <dbReference type="NCBI Taxonomy" id="92696"/>
    <lineage>
        <taxon>Eukaryota</taxon>
        <taxon>Fungi</taxon>
        <taxon>Dikarya</taxon>
        <taxon>Basidiomycota</taxon>
        <taxon>Agaricomycotina</taxon>
        <taxon>Agaricomycetes</taxon>
        <taxon>Polyporales</taxon>
        <taxon>Steccherinaceae</taxon>
        <taxon>Steccherinum</taxon>
    </lineage>
</organism>
<dbReference type="Proteomes" id="UP000292702">
    <property type="component" value="Unassembled WGS sequence"/>
</dbReference>
<dbReference type="AlphaFoldDB" id="A0A4R0RUR0"/>
<gene>
    <name evidence="2" type="ORF">EIP91_007429</name>
</gene>
<dbReference type="PANTHER" id="PTHR28051">
    <property type="entry name" value="PROTEIN MTL1-RELATED"/>
    <property type="match status" value="1"/>
</dbReference>
<dbReference type="GO" id="GO:0042149">
    <property type="term" value="P:cellular response to glucose starvation"/>
    <property type="evidence" value="ECO:0007669"/>
    <property type="project" value="TreeGrafter"/>
</dbReference>
<dbReference type="PANTHER" id="PTHR28051:SF1">
    <property type="entry name" value="PROTEIN MTL1-RELATED"/>
    <property type="match status" value="1"/>
</dbReference>
<dbReference type="STRING" id="92696.A0A4R0RUR0"/>
<name>A0A4R0RUR0_9APHY</name>
<comment type="caution">
    <text evidence="2">The sequence shown here is derived from an EMBL/GenBank/DDBJ whole genome shotgun (WGS) entry which is preliminary data.</text>
</comment>
<evidence type="ECO:0000313" key="2">
    <source>
        <dbReference type="EMBL" id="TCD69499.1"/>
    </source>
</evidence>
<dbReference type="InterPro" id="IPR013860">
    <property type="entry name" value="AreA_GATA"/>
</dbReference>
<dbReference type="EMBL" id="RWJN01000040">
    <property type="protein sequence ID" value="TCD69499.1"/>
    <property type="molecule type" value="Genomic_DNA"/>
</dbReference>
<dbReference type="InterPro" id="IPR052292">
    <property type="entry name" value="Glucose_repression_reg"/>
</dbReference>
<dbReference type="Pfam" id="PF08550">
    <property type="entry name" value="GATA_AreA"/>
    <property type="match status" value="1"/>
</dbReference>
<accession>A0A4R0RUR0</accession>
<dbReference type="GO" id="GO:0005773">
    <property type="term" value="C:vacuole"/>
    <property type="evidence" value="ECO:0007669"/>
    <property type="project" value="GOC"/>
</dbReference>
<evidence type="ECO:0000259" key="1">
    <source>
        <dbReference type="Pfam" id="PF08550"/>
    </source>
</evidence>
<reference evidence="2 3" key="1">
    <citation type="submission" date="2018-11" db="EMBL/GenBank/DDBJ databases">
        <title>Genome assembly of Steccherinum ochraceum LE-BIN_3174, the white-rot fungus of the Steccherinaceae family (The Residual Polyporoid clade, Polyporales, Basidiomycota).</title>
        <authorList>
            <person name="Fedorova T.V."/>
            <person name="Glazunova O.A."/>
            <person name="Landesman E.O."/>
            <person name="Moiseenko K.V."/>
            <person name="Psurtseva N.V."/>
            <person name="Savinova O.S."/>
            <person name="Shakhova N.V."/>
            <person name="Tyazhelova T.V."/>
            <person name="Vasina D.V."/>
        </authorList>
    </citation>
    <scope>NUCLEOTIDE SEQUENCE [LARGE SCALE GENOMIC DNA]</scope>
    <source>
        <strain evidence="2 3">LE-BIN_3174</strain>
    </source>
</reference>
<feature type="domain" description="Nitrogen regulatory protein areA GATA-like" evidence="1">
    <location>
        <begin position="46"/>
        <end position="73"/>
    </location>
</feature>
<dbReference type="OrthoDB" id="5563539at2759"/>
<keyword evidence="3" id="KW-1185">Reference proteome</keyword>
<sequence length="351" mass="40538">MSRQLDILNLPRKVYATDDLWLPSHRPSHQVDYLSYNWQEEDLWRSWRNITPNKHTVRDGIRLENASWRVWWKQKNNLLTIAPEHVNWQKTSDVTWLYGPLLTKDYQSGTVQLHAPTSDQSTDGGRASRSTDLKPILASHRNTARPFLSAVSSPVSSLHRTNNRNDLLLGPRAPRTWDDWPDVRNERKRKTITFNPFIETTSWPGDDVTDDEALFEDNPRILELETSLAEKDEKIASMTESHAAEVKNFTEKLAAQEKLTEDMRVQHVKEVSHLHEQITNLTKELVETKAGVHKHTEKLSKAEAQHALSVETLQYVLDRVSGSLAQLRVNPVFEVRKEPETVLTIHGEYPR</sequence>
<proteinExistence type="predicted"/>